<reference evidence="2 3" key="2">
    <citation type="submission" date="2018-11" db="EMBL/GenBank/DDBJ databases">
        <authorList>
            <consortium name="Pathogen Informatics"/>
        </authorList>
    </citation>
    <scope>NUCLEOTIDE SEQUENCE [LARGE SCALE GENOMIC DNA]</scope>
</reference>
<evidence type="ECO:0000256" key="1">
    <source>
        <dbReference type="SAM" id="Coils"/>
    </source>
</evidence>
<dbReference type="WBParaSite" id="ASIM_0000139801-mRNA-1">
    <property type="protein sequence ID" value="ASIM_0000139801-mRNA-1"/>
    <property type="gene ID" value="ASIM_0000139801"/>
</dbReference>
<organism evidence="4">
    <name type="scientific">Anisakis simplex</name>
    <name type="common">Herring worm</name>
    <dbReference type="NCBI Taxonomy" id="6269"/>
    <lineage>
        <taxon>Eukaryota</taxon>
        <taxon>Metazoa</taxon>
        <taxon>Ecdysozoa</taxon>
        <taxon>Nematoda</taxon>
        <taxon>Chromadorea</taxon>
        <taxon>Rhabditida</taxon>
        <taxon>Spirurina</taxon>
        <taxon>Ascaridomorpha</taxon>
        <taxon>Ascaridoidea</taxon>
        <taxon>Anisakidae</taxon>
        <taxon>Anisakis</taxon>
        <taxon>Anisakis simplex complex</taxon>
    </lineage>
</organism>
<evidence type="ECO:0000313" key="2">
    <source>
        <dbReference type="EMBL" id="VDK18595.1"/>
    </source>
</evidence>
<feature type="coiled-coil region" evidence="1">
    <location>
        <begin position="72"/>
        <end position="175"/>
    </location>
</feature>
<evidence type="ECO:0000313" key="4">
    <source>
        <dbReference type="WBParaSite" id="ASIM_0000139801-mRNA-1"/>
    </source>
</evidence>
<keyword evidence="3" id="KW-1185">Reference proteome</keyword>
<proteinExistence type="predicted"/>
<dbReference type="EMBL" id="UYRR01001270">
    <property type="protein sequence ID" value="VDK18595.1"/>
    <property type="molecule type" value="Genomic_DNA"/>
</dbReference>
<keyword evidence="1" id="KW-0175">Coiled coil</keyword>
<gene>
    <name evidence="2" type="ORF">ASIM_LOCUS1279</name>
</gene>
<dbReference type="Proteomes" id="UP000267096">
    <property type="component" value="Unassembled WGS sequence"/>
</dbReference>
<reference evidence="4" key="1">
    <citation type="submission" date="2017-02" db="UniProtKB">
        <authorList>
            <consortium name="WormBaseParasite"/>
        </authorList>
    </citation>
    <scope>IDENTIFICATION</scope>
</reference>
<accession>A0A0M3J1J5</accession>
<dbReference type="AlphaFoldDB" id="A0A0M3J1J5"/>
<name>A0A0M3J1J5_ANISI</name>
<evidence type="ECO:0000313" key="3">
    <source>
        <dbReference type="Proteomes" id="UP000267096"/>
    </source>
</evidence>
<sequence>MMLEIVPNAEKNIIASIMLDILKKVNKTIAHSATNALFQASEDVQNAQYGLDSIRVETPMWYCIWWCRSSWELAHRRRIEAAENVLANAQQRRSDAIEALNDAKHRRDSIRDRITETVQALTENKQEYEQQRATILESANLTQTILELLQDLTMLEEHVDHLNEELEEFEDLYEEDLGIEWESINESLDAISKYLTDGGFVKALAAWGIDIKGFDVESIRSLGIDIDEKIAKLLGIKSQKLFKVIVH</sequence>
<protein>
    <submittedName>
        <fullName evidence="4">SAM domain-containing protein</fullName>
    </submittedName>
</protein>